<dbReference type="Proteomes" id="UP001596540">
    <property type="component" value="Unassembled WGS sequence"/>
</dbReference>
<evidence type="ECO:0000256" key="3">
    <source>
        <dbReference type="ARBA" id="ARBA00022603"/>
    </source>
</evidence>
<reference evidence="8" key="1">
    <citation type="journal article" date="2019" name="Int. J. Syst. Evol. Microbiol.">
        <title>The Global Catalogue of Microorganisms (GCM) 10K type strain sequencing project: providing services to taxonomists for standard genome sequencing and annotation.</title>
        <authorList>
            <consortium name="The Broad Institute Genomics Platform"/>
            <consortium name="The Broad Institute Genome Sequencing Center for Infectious Disease"/>
            <person name="Wu L."/>
            <person name="Ma J."/>
        </authorList>
    </citation>
    <scope>NUCLEOTIDE SEQUENCE [LARGE SCALE GENOMIC DNA]</scope>
    <source>
        <strain evidence="8">CGMCC 4.7382</strain>
    </source>
</reference>
<comment type="pathway">
    <text evidence="1">Cofactor biosynthesis; adenosylcobalamin biosynthesis.</text>
</comment>
<evidence type="ECO:0000313" key="8">
    <source>
        <dbReference type="Proteomes" id="UP001596540"/>
    </source>
</evidence>
<keyword evidence="8" id="KW-1185">Reference proteome</keyword>
<evidence type="ECO:0000256" key="4">
    <source>
        <dbReference type="ARBA" id="ARBA00022679"/>
    </source>
</evidence>
<feature type="domain" description="Tetrapyrrole methylase" evidence="6">
    <location>
        <begin position="15"/>
        <end position="181"/>
    </location>
</feature>
<dbReference type="PANTHER" id="PTHR43182">
    <property type="entry name" value="COBALT-PRECORRIN-6B C(15)-METHYLTRANSFERASE (DECARBOXYLATING)"/>
    <property type="match status" value="1"/>
</dbReference>
<dbReference type="InterPro" id="IPR014776">
    <property type="entry name" value="4pyrrole_Mease_sub2"/>
</dbReference>
<keyword evidence="5" id="KW-0949">S-adenosyl-L-methionine</keyword>
<sequence>MITLVGLDGGPLEPRAAAALAGASCVAGALRHLAAVPVPAGAKRVVVGDLGAALREVAEHDGPAVVLASGDPGFFGVLRALRERGVRPDVVPAVSSVALAFARIGVPWDDAVVASAHGRSGRGRSVRRALAAALAHPKAAILTAPVSAEPRAFLPALLRAGRDVYVAERLGATDEAVVRVTDPADAGRDRAHPNVVIAVDPERAVAPAAAWLPGHQGAPDGWALAEADFAHRDSMITKAEVRAVALAHLAPRPGTVVWDVGAGSGSVAVECARFGAHTVAFERVAADCRRIRGNAAAHGVSVQVCEGEAPGVFDRAGALLTPDAVFVGGGGPGVIAAVVERYRPERVVAALAALDRVRAVYDLLTTAGYAVEGTQLQASRLATLPDGGLRLAAANPVTLLWGLRGAGGAASAPDRPAP</sequence>
<dbReference type="RefSeq" id="WP_379871458.1">
    <property type="nucleotide sequence ID" value="NZ_JBHTBH010000006.1"/>
</dbReference>
<keyword evidence="2" id="KW-0169">Cobalamin biosynthesis</keyword>
<dbReference type="SUPFAM" id="SSF53790">
    <property type="entry name" value="Tetrapyrrole methylase"/>
    <property type="match status" value="1"/>
</dbReference>
<dbReference type="SUPFAM" id="SSF53335">
    <property type="entry name" value="S-adenosyl-L-methionine-dependent methyltransferases"/>
    <property type="match status" value="1"/>
</dbReference>
<dbReference type="Pfam" id="PF00590">
    <property type="entry name" value="TP_methylase"/>
    <property type="match status" value="1"/>
</dbReference>
<dbReference type="InterPro" id="IPR012818">
    <property type="entry name" value="CbiE"/>
</dbReference>
<name>A0ABW2KI45_9ACTN</name>
<gene>
    <name evidence="7" type="primary">cbiE</name>
    <name evidence="7" type="ORF">ACFQRF_13700</name>
</gene>
<dbReference type="InterPro" id="IPR014008">
    <property type="entry name" value="Cbl_synth_MTase_CbiT"/>
</dbReference>
<protein>
    <submittedName>
        <fullName evidence="7">Precorrin-6y C5,15-methyltransferase (Decarboxylating) subunit CbiE</fullName>
    </submittedName>
</protein>
<dbReference type="Gene3D" id="3.30.950.10">
    <property type="entry name" value="Methyltransferase, Cobalt-precorrin-4 Transmethylase, Domain 2"/>
    <property type="match status" value="1"/>
</dbReference>
<organism evidence="7 8">
    <name type="scientific">Marinactinospora rubrisoli</name>
    <dbReference type="NCBI Taxonomy" id="2715399"/>
    <lineage>
        <taxon>Bacteria</taxon>
        <taxon>Bacillati</taxon>
        <taxon>Actinomycetota</taxon>
        <taxon>Actinomycetes</taxon>
        <taxon>Streptosporangiales</taxon>
        <taxon>Nocardiopsidaceae</taxon>
        <taxon>Marinactinospora</taxon>
    </lineage>
</organism>
<evidence type="ECO:0000256" key="5">
    <source>
        <dbReference type="ARBA" id="ARBA00022691"/>
    </source>
</evidence>
<evidence type="ECO:0000313" key="7">
    <source>
        <dbReference type="EMBL" id="MFC7328800.1"/>
    </source>
</evidence>
<dbReference type="InterPro" id="IPR014777">
    <property type="entry name" value="4pyrrole_Mease_sub1"/>
</dbReference>
<dbReference type="InterPro" id="IPR035996">
    <property type="entry name" value="4pyrrol_Methylase_sf"/>
</dbReference>
<proteinExistence type="predicted"/>
<dbReference type="EMBL" id="JBHTBH010000006">
    <property type="protein sequence ID" value="MFC7328800.1"/>
    <property type="molecule type" value="Genomic_DNA"/>
</dbReference>
<keyword evidence="3" id="KW-0489">Methyltransferase</keyword>
<dbReference type="CDD" id="cd11644">
    <property type="entry name" value="Precorrin-6Y-MT"/>
    <property type="match status" value="1"/>
</dbReference>
<dbReference type="InterPro" id="IPR000878">
    <property type="entry name" value="4pyrrol_Mease"/>
</dbReference>
<dbReference type="NCBIfam" id="TIGR02469">
    <property type="entry name" value="CbiT"/>
    <property type="match status" value="1"/>
</dbReference>
<evidence type="ECO:0000256" key="2">
    <source>
        <dbReference type="ARBA" id="ARBA00022573"/>
    </source>
</evidence>
<dbReference type="InterPro" id="IPR050714">
    <property type="entry name" value="Cobalamin_biosynth_MTase"/>
</dbReference>
<evidence type="ECO:0000259" key="6">
    <source>
        <dbReference type="Pfam" id="PF00590"/>
    </source>
</evidence>
<dbReference type="Gene3D" id="3.40.1010.10">
    <property type="entry name" value="Cobalt-precorrin-4 Transmethylase, Domain 1"/>
    <property type="match status" value="1"/>
</dbReference>
<dbReference type="Gene3D" id="3.40.50.150">
    <property type="entry name" value="Vaccinia Virus protein VP39"/>
    <property type="match status" value="1"/>
</dbReference>
<comment type="caution">
    <text evidence="7">The sequence shown here is derived from an EMBL/GenBank/DDBJ whole genome shotgun (WGS) entry which is preliminary data.</text>
</comment>
<dbReference type="PIRSF" id="PIRSF036428">
    <property type="entry name" value="CobL"/>
    <property type="match status" value="1"/>
</dbReference>
<evidence type="ECO:0000256" key="1">
    <source>
        <dbReference type="ARBA" id="ARBA00004953"/>
    </source>
</evidence>
<dbReference type="InterPro" id="IPR006365">
    <property type="entry name" value="Cbl_synth_CobL"/>
</dbReference>
<dbReference type="NCBIfam" id="TIGR02467">
    <property type="entry name" value="CbiE"/>
    <property type="match status" value="1"/>
</dbReference>
<dbReference type="InterPro" id="IPR029063">
    <property type="entry name" value="SAM-dependent_MTases_sf"/>
</dbReference>
<dbReference type="PANTHER" id="PTHR43182:SF1">
    <property type="entry name" value="COBALT-PRECORRIN-7 C(5)-METHYLTRANSFERASE"/>
    <property type="match status" value="1"/>
</dbReference>
<accession>A0ABW2KI45</accession>
<keyword evidence="4" id="KW-0808">Transferase</keyword>